<evidence type="ECO:0000256" key="2">
    <source>
        <dbReference type="ARBA" id="ARBA00012621"/>
    </source>
</evidence>
<keyword evidence="4 8" id="KW-0808">Transferase</keyword>
<name>A0A4U3KZ70_9BACT</name>
<evidence type="ECO:0000256" key="1">
    <source>
        <dbReference type="ARBA" id="ARBA00004713"/>
    </source>
</evidence>
<dbReference type="GO" id="GO:0009245">
    <property type="term" value="P:lipid A biosynthetic process"/>
    <property type="evidence" value="ECO:0007669"/>
    <property type="project" value="TreeGrafter"/>
</dbReference>
<comment type="catalytic activity">
    <reaction evidence="6 8">
        <text>lipid IVA (E. coli) + CMP-3-deoxy-beta-D-manno-octulosonate = alpha-Kdo-(2-&gt;6)-lipid IVA (E. coli) + CMP + H(+)</text>
        <dbReference type="Rhea" id="RHEA:28066"/>
        <dbReference type="ChEBI" id="CHEBI:15378"/>
        <dbReference type="ChEBI" id="CHEBI:58603"/>
        <dbReference type="ChEBI" id="CHEBI:60364"/>
        <dbReference type="ChEBI" id="CHEBI:60377"/>
        <dbReference type="ChEBI" id="CHEBI:85987"/>
        <dbReference type="EC" id="2.4.99.12"/>
    </reaction>
</comment>
<dbReference type="GO" id="GO:0043842">
    <property type="term" value="F:Kdo transferase activity"/>
    <property type="evidence" value="ECO:0007669"/>
    <property type="project" value="UniProtKB-EC"/>
</dbReference>
<dbReference type="Proteomes" id="UP000305848">
    <property type="component" value="Unassembled WGS sequence"/>
</dbReference>
<evidence type="ECO:0000256" key="6">
    <source>
        <dbReference type="ARBA" id="ARBA00049183"/>
    </source>
</evidence>
<dbReference type="PANTHER" id="PTHR42755">
    <property type="entry name" value="3-DEOXY-MANNO-OCTULOSONATE CYTIDYLYLTRANSFERASE"/>
    <property type="match status" value="1"/>
</dbReference>
<dbReference type="UniPathway" id="UPA00958"/>
<evidence type="ECO:0000256" key="4">
    <source>
        <dbReference type="ARBA" id="ARBA00022679"/>
    </source>
</evidence>
<dbReference type="EMBL" id="SZQL01000012">
    <property type="protein sequence ID" value="TKK67189.1"/>
    <property type="molecule type" value="Genomic_DNA"/>
</dbReference>
<sequence length="416" mass="47714">MRPFYYLFITLYPVAARVLSLFNKKAKLWVRGRKDVMEDVYHYFKSNTAPVIWFHCASLGEFEQGRPVLEGLKTMYQRHKILVTFFSPSGYEIRKNYKLADFICYLPMDSPLHAKRFVTTVRPSLVVFVKYEFWFYYLKAIRKRDIPLLLVSGLFRENQIFFKKYGGFYRRMLRYFTYLFVQTPKALQLLQSIGIANAGVSGDTRFDRVLATAQNFEPVPLIEAFCAGKKTIVAGSTWTEDDEELDHFVIHHPDMRFIIAPHDISEERLKECERLYKHTVRYSHLGKAHNTAGINTLLIDNIGMLSRLYKYATICYVGGAFGGDGIHNILEPAVFAKPVLFGPVHDKFPEAGELIEAGGAYSIENALELEKVLDELLSNEEQYAQSCAASLHYVQGNAGATGKVIQYIQEKRLLTS</sequence>
<evidence type="ECO:0000313" key="11">
    <source>
        <dbReference type="Proteomes" id="UP000305848"/>
    </source>
</evidence>
<comment type="subcellular location">
    <subcellularLocation>
        <location evidence="8">Cell membrane</location>
    </subcellularLocation>
</comment>
<dbReference type="PANTHER" id="PTHR42755:SF1">
    <property type="entry name" value="3-DEOXY-D-MANNO-OCTULOSONIC ACID TRANSFERASE, MITOCHONDRIAL-RELATED"/>
    <property type="match status" value="1"/>
</dbReference>
<organism evidence="10 11">
    <name type="scientific">Ilyomonas limi</name>
    <dbReference type="NCBI Taxonomy" id="2575867"/>
    <lineage>
        <taxon>Bacteria</taxon>
        <taxon>Pseudomonadati</taxon>
        <taxon>Bacteroidota</taxon>
        <taxon>Chitinophagia</taxon>
        <taxon>Chitinophagales</taxon>
        <taxon>Chitinophagaceae</taxon>
        <taxon>Ilyomonas</taxon>
    </lineage>
</organism>
<dbReference type="InterPro" id="IPR038107">
    <property type="entry name" value="Glycos_transf_N_sf"/>
</dbReference>
<dbReference type="InterPro" id="IPR039901">
    <property type="entry name" value="Kdotransferase"/>
</dbReference>
<dbReference type="RefSeq" id="WP_137262619.1">
    <property type="nucleotide sequence ID" value="NZ_SZQL01000012.1"/>
</dbReference>
<dbReference type="Gene3D" id="3.40.50.2000">
    <property type="entry name" value="Glycogen Phosphorylase B"/>
    <property type="match status" value="1"/>
</dbReference>
<feature type="active site" description="Proton acceptor" evidence="7">
    <location>
        <position position="61"/>
    </location>
</feature>
<gene>
    <name evidence="10" type="ORF">FC093_14995</name>
</gene>
<dbReference type="GO" id="GO:0009244">
    <property type="term" value="P:lipopolysaccharide core region biosynthetic process"/>
    <property type="evidence" value="ECO:0007669"/>
    <property type="project" value="UniProtKB-UniRule"/>
</dbReference>
<feature type="domain" description="3-deoxy-D-manno-octulosonic-acid transferase N-terminal" evidence="9">
    <location>
        <begin position="42"/>
        <end position="207"/>
    </location>
</feature>
<evidence type="ECO:0000313" key="10">
    <source>
        <dbReference type="EMBL" id="TKK67189.1"/>
    </source>
</evidence>
<dbReference type="OrthoDB" id="9789797at2"/>
<dbReference type="GO" id="GO:0005886">
    <property type="term" value="C:plasma membrane"/>
    <property type="evidence" value="ECO:0007669"/>
    <property type="project" value="UniProtKB-SubCell"/>
</dbReference>
<dbReference type="SUPFAM" id="SSF53756">
    <property type="entry name" value="UDP-Glycosyltransferase/glycogen phosphorylase"/>
    <property type="match status" value="1"/>
</dbReference>
<accession>A0A4U3KZ70</accession>
<proteinExistence type="inferred from homology"/>
<comment type="similarity">
    <text evidence="8">Belongs to the glycosyltransferase group 1 family.</text>
</comment>
<dbReference type="InterPro" id="IPR007507">
    <property type="entry name" value="Glycos_transf_N"/>
</dbReference>
<dbReference type="Pfam" id="PF04413">
    <property type="entry name" value="Glycos_transf_N"/>
    <property type="match status" value="1"/>
</dbReference>
<keyword evidence="8" id="KW-1003">Cell membrane</keyword>
<keyword evidence="8" id="KW-0448">Lipopolysaccharide biosynthesis</keyword>
<evidence type="ECO:0000256" key="5">
    <source>
        <dbReference type="ARBA" id="ARBA00031445"/>
    </source>
</evidence>
<dbReference type="Gene3D" id="3.40.50.11720">
    <property type="entry name" value="3-Deoxy-D-manno-octulosonic-acid transferase, N-terminal domain"/>
    <property type="match status" value="1"/>
</dbReference>
<comment type="function">
    <text evidence="8">Involved in lipopolysaccharide (LPS) biosynthesis. Catalyzes the transfer of 3-deoxy-D-manno-octulosonate (Kdo) residue(s) from CMP-Kdo to lipid IV(A), the tetraacyldisaccharide-1,4'-bisphosphate precursor of lipid A.</text>
</comment>
<protein>
    <recommendedName>
        <fullName evidence="3 8">3-deoxy-D-manno-octulosonic acid transferase</fullName>
        <shortName evidence="8">Kdo transferase</shortName>
        <ecNumber evidence="2 8">2.4.99.12</ecNumber>
    </recommendedName>
    <alternativeName>
        <fullName evidence="5 8">Lipid IV(A) 3-deoxy-D-manno-octulosonic acid transferase</fullName>
    </alternativeName>
</protein>
<comment type="pathway">
    <text evidence="1 8">Bacterial outer membrane biogenesis; LPS core biosynthesis.</text>
</comment>
<evidence type="ECO:0000259" key="9">
    <source>
        <dbReference type="Pfam" id="PF04413"/>
    </source>
</evidence>
<evidence type="ECO:0000256" key="3">
    <source>
        <dbReference type="ARBA" id="ARBA00019077"/>
    </source>
</evidence>
<evidence type="ECO:0000256" key="7">
    <source>
        <dbReference type="PIRSR" id="PIRSR639901-1"/>
    </source>
</evidence>
<dbReference type="EC" id="2.4.99.12" evidence="2 8"/>
<evidence type="ECO:0000256" key="8">
    <source>
        <dbReference type="RuleBase" id="RU365103"/>
    </source>
</evidence>
<dbReference type="AlphaFoldDB" id="A0A4U3KZ70"/>
<keyword evidence="8" id="KW-0472">Membrane</keyword>
<keyword evidence="11" id="KW-1185">Reference proteome</keyword>
<reference evidence="10 11" key="1">
    <citation type="submission" date="2019-05" db="EMBL/GenBank/DDBJ databases">
        <title>Panacibacter sp. strain 17mud1-8 Genome sequencing and assembly.</title>
        <authorList>
            <person name="Chhetri G."/>
        </authorList>
    </citation>
    <scope>NUCLEOTIDE SEQUENCE [LARGE SCALE GENOMIC DNA]</scope>
    <source>
        <strain evidence="10 11">17mud1-8</strain>
    </source>
</reference>
<comment type="caution">
    <text evidence="10">The sequence shown here is derived from an EMBL/GenBank/DDBJ whole genome shotgun (WGS) entry which is preliminary data.</text>
</comment>